<reference evidence="2 3" key="1">
    <citation type="journal article" date="2012" name="J. Bacteriol.">
        <title>Genome Sequence of Nitratireductor pacificus Type Strain pht-3B.</title>
        <authorList>
            <person name="Lai Q."/>
            <person name="Li G."/>
            <person name="Shao Z."/>
        </authorList>
    </citation>
    <scope>NUCLEOTIDE SEQUENCE [LARGE SCALE GENOMIC DNA]</scope>
    <source>
        <strain evidence="3">pht-3B</strain>
    </source>
</reference>
<dbReference type="Pfam" id="PF00480">
    <property type="entry name" value="ROK"/>
    <property type="match status" value="1"/>
</dbReference>
<dbReference type="eggNOG" id="COG1940">
    <property type="taxonomic scope" value="Bacteria"/>
</dbReference>
<dbReference type="PANTHER" id="PTHR18964">
    <property type="entry name" value="ROK (REPRESSOR, ORF, KINASE) FAMILY"/>
    <property type="match status" value="1"/>
</dbReference>
<dbReference type="OrthoDB" id="49685at2"/>
<gene>
    <name evidence="2" type="ORF">NA2_06887</name>
</gene>
<comment type="caution">
    <text evidence="2">The sequence shown here is derived from an EMBL/GenBank/DDBJ whole genome shotgun (WGS) entry which is preliminary data.</text>
</comment>
<dbReference type="Gene3D" id="1.10.10.10">
    <property type="entry name" value="Winged helix-like DNA-binding domain superfamily/Winged helix DNA-binding domain"/>
    <property type="match status" value="1"/>
</dbReference>
<protein>
    <submittedName>
        <fullName evidence="2">ROK family protein</fullName>
    </submittedName>
</protein>
<accession>K2MFX8</accession>
<evidence type="ECO:0000313" key="2">
    <source>
        <dbReference type="EMBL" id="EKF19600.1"/>
    </source>
</evidence>
<comment type="similarity">
    <text evidence="1">Belongs to the ROK (NagC/XylR) family.</text>
</comment>
<dbReference type="STRING" id="391937.NA2_06887"/>
<dbReference type="SUPFAM" id="SSF46785">
    <property type="entry name" value="Winged helix' DNA-binding domain"/>
    <property type="match status" value="1"/>
</dbReference>
<dbReference type="AlphaFoldDB" id="K2MFX8"/>
<dbReference type="InterPro" id="IPR000600">
    <property type="entry name" value="ROK"/>
</dbReference>
<dbReference type="InterPro" id="IPR043129">
    <property type="entry name" value="ATPase_NBD"/>
</dbReference>
<dbReference type="InterPro" id="IPR036390">
    <property type="entry name" value="WH_DNA-bd_sf"/>
</dbReference>
<dbReference type="Proteomes" id="UP000006786">
    <property type="component" value="Unassembled WGS sequence"/>
</dbReference>
<dbReference type="SUPFAM" id="SSF53067">
    <property type="entry name" value="Actin-like ATPase domain"/>
    <property type="match status" value="1"/>
</dbReference>
<evidence type="ECO:0000256" key="1">
    <source>
        <dbReference type="ARBA" id="ARBA00006479"/>
    </source>
</evidence>
<proteinExistence type="inferred from homology"/>
<name>K2MFX8_9HYPH</name>
<dbReference type="RefSeq" id="WP_008595745.1">
    <property type="nucleotide sequence ID" value="NZ_AMRM01000006.1"/>
</dbReference>
<dbReference type="PATRIC" id="fig|391937.3.peg.1417"/>
<dbReference type="Gene3D" id="3.30.420.40">
    <property type="match status" value="2"/>
</dbReference>
<dbReference type="InterPro" id="IPR036388">
    <property type="entry name" value="WH-like_DNA-bd_sf"/>
</dbReference>
<dbReference type="EMBL" id="AMRM01000006">
    <property type="protein sequence ID" value="EKF19600.1"/>
    <property type="molecule type" value="Genomic_DNA"/>
</dbReference>
<organism evidence="2 3">
    <name type="scientific">Nitratireductor pacificus pht-3B</name>
    <dbReference type="NCBI Taxonomy" id="391937"/>
    <lineage>
        <taxon>Bacteria</taxon>
        <taxon>Pseudomonadati</taxon>
        <taxon>Pseudomonadota</taxon>
        <taxon>Alphaproteobacteria</taxon>
        <taxon>Hyphomicrobiales</taxon>
        <taxon>Phyllobacteriaceae</taxon>
        <taxon>Nitratireductor</taxon>
    </lineage>
</organism>
<keyword evidence="3" id="KW-1185">Reference proteome</keyword>
<sequence length="399" mass="41048">MKITSPRRIVGSNAERTRLHNRQVVLGHVSEQQPVGRAELARISGLSTQAVSNIIAELVEDGFLAEAGRQVAGRGLPALQYRLNGHGAAALGIEVRPDAMFGALVDLEGETLFTTRIALTDSAPASVAAAAREIRAGALVARPMKNQRLLGAGVVMPGPFGNVGISGAGQSALQGWGETDATALFEEALETAVIVENDATAAAVAERVRGVASGLRTYCFIYFGAGLGLGMVADGEVQRGAFGNAGEIGHVVVTPGGRQCACGNRGCLETYASRIAARTELAAAGIELASASDIERLYHENNPALMAWLDAAAAPLSQAIGMIENLFDPETVILGGAMPNAVLDHLIGGLSLAGGSVAVRPGRKTPRVMRGACGRLTAALGGAALVIHDTITPRIAAKT</sequence>
<evidence type="ECO:0000313" key="3">
    <source>
        <dbReference type="Proteomes" id="UP000006786"/>
    </source>
</evidence>
<dbReference type="PANTHER" id="PTHR18964:SF149">
    <property type="entry name" value="BIFUNCTIONAL UDP-N-ACETYLGLUCOSAMINE 2-EPIMERASE_N-ACETYLMANNOSAMINE KINASE"/>
    <property type="match status" value="1"/>
</dbReference>